<sequence length="284" mass="30661">MTKCKGSNEDGSVCGRPSMYQSDYCKKHRAQDPSVKICMGKTGSGKPCFREAMTGALFCRGHRTQLGDIEKLQCPRGCGQLTYRSEYKNGHYYACQKCKGTMLDAKSVENKLSKHAGTLTDLLKNGKECSLKCPRCEALMLEIRVAYKLPEGGGGGTIGGDFGGGGAAGLLLGIAVIAVVAAAAESSKSKKGKLMVIDGCRDCGTFWFDAKEMNTVKQSTSVEGEEVEIARMKAVKAENTEKKKAHGVGLSVGRAANTNCMHIEEKNGKKCRRVTFRASEYCYM</sequence>
<protein>
    <submittedName>
        <fullName evidence="2">Uncharacterized protein</fullName>
    </submittedName>
</protein>
<reference evidence="2" key="1">
    <citation type="submission" date="2018-05" db="EMBL/GenBank/DDBJ databases">
        <authorList>
            <person name="Lanie J.A."/>
            <person name="Ng W.-L."/>
            <person name="Kazmierczak K.M."/>
            <person name="Andrzejewski T.M."/>
            <person name="Davidsen T.M."/>
            <person name="Wayne K.J."/>
            <person name="Tettelin H."/>
            <person name="Glass J.I."/>
            <person name="Rusch D."/>
            <person name="Podicherti R."/>
            <person name="Tsui H.-C.T."/>
            <person name="Winkler M.E."/>
        </authorList>
    </citation>
    <scope>NUCLEOTIDE SEQUENCE</scope>
</reference>
<keyword evidence="1" id="KW-1133">Transmembrane helix</keyword>
<keyword evidence="1" id="KW-0812">Transmembrane</keyword>
<feature type="transmembrane region" description="Helical" evidence="1">
    <location>
        <begin position="162"/>
        <end position="184"/>
    </location>
</feature>
<dbReference type="AlphaFoldDB" id="A0A382PN35"/>
<gene>
    <name evidence="2" type="ORF">METZ01_LOCUS327101</name>
</gene>
<name>A0A382PN35_9ZZZZ</name>
<keyword evidence="1" id="KW-0472">Membrane</keyword>
<evidence type="ECO:0000313" key="2">
    <source>
        <dbReference type="EMBL" id="SVC74247.1"/>
    </source>
</evidence>
<proteinExistence type="predicted"/>
<dbReference type="EMBL" id="UINC01108271">
    <property type="protein sequence ID" value="SVC74247.1"/>
    <property type="molecule type" value="Genomic_DNA"/>
</dbReference>
<accession>A0A382PN35</accession>
<organism evidence="2">
    <name type="scientific">marine metagenome</name>
    <dbReference type="NCBI Taxonomy" id="408172"/>
    <lineage>
        <taxon>unclassified sequences</taxon>
        <taxon>metagenomes</taxon>
        <taxon>ecological metagenomes</taxon>
    </lineage>
</organism>
<evidence type="ECO:0000256" key="1">
    <source>
        <dbReference type="SAM" id="Phobius"/>
    </source>
</evidence>
<feature type="non-terminal residue" evidence="2">
    <location>
        <position position="284"/>
    </location>
</feature>